<accession>A0A451A7S1</accession>
<reference evidence="2" key="1">
    <citation type="submission" date="2019-02" db="EMBL/GenBank/DDBJ databases">
        <authorList>
            <person name="Gruber-Vodicka R. H."/>
            <person name="Seah K. B. B."/>
        </authorList>
    </citation>
    <scope>NUCLEOTIDE SEQUENCE</scope>
    <source>
        <strain evidence="2">BECK_BZ126</strain>
    </source>
</reference>
<organism evidence="2">
    <name type="scientific">Candidatus Kentrum sp. TC</name>
    <dbReference type="NCBI Taxonomy" id="2126339"/>
    <lineage>
        <taxon>Bacteria</taxon>
        <taxon>Pseudomonadati</taxon>
        <taxon>Pseudomonadota</taxon>
        <taxon>Gammaproteobacteria</taxon>
        <taxon>Candidatus Kentrum</taxon>
    </lineage>
</organism>
<name>A0A451A7S1_9GAMM</name>
<proteinExistence type="predicted"/>
<evidence type="ECO:0000313" key="2">
    <source>
        <dbReference type="EMBL" id="VFK62071.1"/>
    </source>
</evidence>
<protein>
    <submittedName>
        <fullName evidence="2">Uncharacterized protein</fullName>
    </submittedName>
</protein>
<dbReference type="EMBL" id="CAADFW010000068">
    <property type="protein sequence ID" value="VFK62071.1"/>
    <property type="molecule type" value="Genomic_DNA"/>
</dbReference>
<evidence type="ECO:0000256" key="1">
    <source>
        <dbReference type="SAM" id="MobiDB-lite"/>
    </source>
</evidence>
<feature type="region of interest" description="Disordered" evidence="1">
    <location>
        <begin position="112"/>
        <end position="138"/>
    </location>
</feature>
<feature type="region of interest" description="Disordered" evidence="1">
    <location>
        <begin position="1"/>
        <end position="64"/>
    </location>
</feature>
<sequence>MDNCGIRLKDWNTNPMRAPPPGRPVQATQDIEERRFPGAGRTGDGLESPGAEFRRDPIQGTHDGIPDAVVAFEVFDASGGHGYHRLDSNPSGEVISNISSRVEAVRKPASRAFSAMPRSQSTSARILPSPPCLGVREKTPENAPRAFAAVRWTPVSPGFSPPPGPRD</sequence>
<gene>
    <name evidence="2" type="ORF">BECKTC1821F_GA0114240_106810</name>
</gene>
<dbReference type="AlphaFoldDB" id="A0A451A7S1"/>